<dbReference type="EMBL" id="KN560532">
    <property type="protein sequence ID" value="KHJ86406.1"/>
    <property type="molecule type" value="Genomic_DNA"/>
</dbReference>
<dbReference type="PANTHER" id="PTHR14428:SF5">
    <property type="entry name" value="NUCLEOLAR COMPLEX PROTEIN 3 HOMOLOG"/>
    <property type="match status" value="1"/>
</dbReference>
<dbReference type="AlphaFoldDB" id="A0A0B1SR77"/>
<feature type="region of interest" description="Disordered" evidence="1">
    <location>
        <begin position="143"/>
        <end position="181"/>
    </location>
</feature>
<reference evidence="3 4" key="1">
    <citation type="submission" date="2014-03" db="EMBL/GenBank/DDBJ databases">
        <title>Draft genome of the hookworm Oesophagostomum dentatum.</title>
        <authorList>
            <person name="Mitreva M."/>
        </authorList>
    </citation>
    <scope>NUCLEOTIDE SEQUENCE [LARGE SCALE GENOMIC DNA]</scope>
    <source>
        <strain evidence="3 4">OD-Hann</strain>
    </source>
</reference>
<dbReference type="GO" id="GO:0003682">
    <property type="term" value="F:chromatin binding"/>
    <property type="evidence" value="ECO:0007669"/>
    <property type="project" value="TreeGrafter"/>
</dbReference>
<dbReference type="InterPro" id="IPR016903">
    <property type="entry name" value="Nucleolar_cplx-assoc_3"/>
</dbReference>
<feature type="compositionally biased region" description="Basic and acidic residues" evidence="1">
    <location>
        <begin position="143"/>
        <end position="160"/>
    </location>
</feature>
<keyword evidence="4" id="KW-1185">Reference proteome</keyword>
<dbReference type="InterPro" id="IPR011501">
    <property type="entry name" value="Noc3_N"/>
</dbReference>
<dbReference type="GO" id="GO:0006270">
    <property type="term" value="P:DNA replication initiation"/>
    <property type="evidence" value="ECO:0007669"/>
    <property type="project" value="TreeGrafter"/>
</dbReference>
<feature type="compositionally biased region" description="Basic residues" evidence="1">
    <location>
        <begin position="14"/>
        <end position="29"/>
    </location>
</feature>
<evidence type="ECO:0000259" key="2">
    <source>
        <dbReference type="Pfam" id="PF07540"/>
    </source>
</evidence>
<feature type="region of interest" description="Disordered" evidence="1">
    <location>
        <begin position="1"/>
        <end position="29"/>
    </location>
</feature>
<evidence type="ECO:0000313" key="4">
    <source>
        <dbReference type="Proteomes" id="UP000053660"/>
    </source>
</evidence>
<dbReference type="PANTHER" id="PTHR14428">
    <property type="entry name" value="NUCLEOLAR COMPLEX PROTEIN 3"/>
    <property type="match status" value="1"/>
</dbReference>
<evidence type="ECO:0000313" key="3">
    <source>
        <dbReference type="EMBL" id="KHJ86406.1"/>
    </source>
</evidence>
<gene>
    <name evidence="3" type="ORF">OESDEN_13848</name>
</gene>
<protein>
    <submittedName>
        <fullName evidence="3">Nucleolar complex-associated protein</fullName>
    </submittedName>
</protein>
<organism evidence="3 4">
    <name type="scientific">Oesophagostomum dentatum</name>
    <name type="common">Nodular worm</name>
    <dbReference type="NCBI Taxonomy" id="61180"/>
    <lineage>
        <taxon>Eukaryota</taxon>
        <taxon>Metazoa</taxon>
        <taxon>Ecdysozoa</taxon>
        <taxon>Nematoda</taxon>
        <taxon>Chromadorea</taxon>
        <taxon>Rhabditida</taxon>
        <taxon>Rhabditina</taxon>
        <taxon>Rhabditomorpha</taxon>
        <taxon>Strongyloidea</taxon>
        <taxon>Strongylidae</taxon>
        <taxon>Oesophagostomum</taxon>
    </lineage>
</organism>
<proteinExistence type="predicted"/>
<feature type="domain" description="Nucleolar complex-associated protein 3 N-terminal" evidence="2">
    <location>
        <begin position="200"/>
        <end position="296"/>
    </location>
</feature>
<sequence>MGFVSASREEKLKMMKTSHTRKTTKKLNRLAKKKKISRNVIDGLKSIKARKSKDSRKRALNIEDDWVADREAQFDEEAEDNLPLDMLDADIDWENSAFAGVKKRHDENLKDEEDSDAEDDIEAKRRKFEGQLNDNIQEMLPIKLKDGTVLRPTREKKDQSSDEEDEESDEEKETKPAMEDFSSLSASELLAKRKELIEQFKQTISTYAHQLLTNPQENIYKLRDLFRLCQGENVHSLVRETVQKLALVSMLQVLIDIIPGYSIRELTAEEKQQKVKKETKQLQIYEESLLRYYLKFLQFCEKMTG</sequence>
<dbReference type="GO" id="GO:0005730">
    <property type="term" value="C:nucleolus"/>
    <property type="evidence" value="ECO:0007669"/>
    <property type="project" value="TreeGrafter"/>
</dbReference>
<evidence type="ECO:0000256" key="1">
    <source>
        <dbReference type="SAM" id="MobiDB-lite"/>
    </source>
</evidence>
<name>A0A0B1SR77_OESDE</name>
<dbReference type="Proteomes" id="UP000053660">
    <property type="component" value="Unassembled WGS sequence"/>
</dbReference>
<accession>A0A0B1SR77</accession>
<dbReference type="OrthoDB" id="10263597at2759"/>
<dbReference type="Pfam" id="PF07540">
    <property type="entry name" value="NOC3p"/>
    <property type="match status" value="1"/>
</dbReference>
<feature type="compositionally biased region" description="Acidic residues" evidence="1">
    <location>
        <begin position="161"/>
        <end position="171"/>
    </location>
</feature>
<feature type="non-terminal residue" evidence="3">
    <location>
        <position position="305"/>
    </location>
</feature>